<reference evidence="2" key="1">
    <citation type="submission" date="2009-01" db="EMBL/GenBank/DDBJ databases">
        <title>Complete sequence of chromosome Cyanothece sp. PCC 7425.</title>
        <authorList>
            <consortium name="US DOE Joint Genome Institute"/>
            <person name="Lucas S."/>
            <person name="Copeland A."/>
            <person name="Lapidus A."/>
            <person name="Glavina del Rio T."/>
            <person name="Dalin E."/>
            <person name="Tice H."/>
            <person name="Bruce D."/>
            <person name="Goodwin L."/>
            <person name="Pitluck S."/>
            <person name="Sims D."/>
            <person name="Meineke L."/>
            <person name="Brettin T."/>
            <person name="Detter J.C."/>
            <person name="Han C."/>
            <person name="Larimer F."/>
            <person name="Land M."/>
            <person name="Hauser L."/>
            <person name="Kyrpides N."/>
            <person name="Ovchinnikova G."/>
            <person name="Liberton M."/>
            <person name="Stoeckel J."/>
            <person name="Banerjee A."/>
            <person name="Singh A."/>
            <person name="Page L."/>
            <person name="Sato H."/>
            <person name="Zhao L."/>
            <person name="Sherman L."/>
            <person name="Pakrasi H."/>
            <person name="Richardson P."/>
        </authorList>
    </citation>
    <scope>NUCLEOTIDE SEQUENCE</scope>
    <source>
        <strain evidence="2">PCC 7425</strain>
    </source>
</reference>
<keyword evidence="1" id="KW-0472">Membrane</keyword>
<evidence type="ECO:0000313" key="2">
    <source>
        <dbReference type="EMBL" id="ACL44829.1"/>
    </source>
</evidence>
<feature type="transmembrane region" description="Helical" evidence="1">
    <location>
        <begin position="25"/>
        <end position="48"/>
    </location>
</feature>
<keyword evidence="1" id="KW-1133">Transmembrane helix</keyword>
<dbReference type="KEGG" id="cyn:Cyan7425_2472"/>
<dbReference type="AlphaFoldDB" id="B8HXD8"/>
<dbReference type="STRING" id="395961.Cyan7425_2472"/>
<sequence length="58" mass="6142">MIVVTPTTSLVVSPLLERLKPANRVALAIANVTRNAGLALVITVLILAKQKILPTIIV</sequence>
<protein>
    <submittedName>
        <fullName evidence="2">Uncharacterized protein</fullName>
    </submittedName>
</protein>
<gene>
    <name evidence="2" type="ordered locus">Cyan7425_2472</name>
</gene>
<dbReference type="HOGENOM" id="CLU_2971855_0_0_3"/>
<keyword evidence="1" id="KW-0812">Transmembrane</keyword>
<evidence type="ECO:0000256" key="1">
    <source>
        <dbReference type="SAM" id="Phobius"/>
    </source>
</evidence>
<accession>B8HXD8</accession>
<proteinExistence type="predicted"/>
<dbReference type="EMBL" id="CP001344">
    <property type="protein sequence ID" value="ACL44829.1"/>
    <property type="molecule type" value="Genomic_DNA"/>
</dbReference>
<organism evidence="2">
    <name type="scientific">Cyanothece sp. (strain PCC 7425 / ATCC 29141)</name>
    <dbReference type="NCBI Taxonomy" id="395961"/>
    <lineage>
        <taxon>Bacteria</taxon>
        <taxon>Bacillati</taxon>
        <taxon>Cyanobacteriota</taxon>
        <taxon>Cyanophyceae</taxon>
        <taxon>Gomontiellales</taxon>
        <taxon>Cyanothecaceae</taxon>
        <taxon>Cyanothece</taxon>
    </lineage>
</organism>
<name>B8HXD8_CYAP4</name>